<evidence type="ECO:0000256" key="5">
    <source>
        <dbReference type="ARBA" id="ARBA00022759"/>
    </source>
</evidence>
<dbReference type="CDD" id="cd09274">
    <property type="entry name" value="RNase_HI_RT_Ty3"/>
    <property type="match status" value="1"/>
</dbReference>
<dbReference type="GO" id="GO:0006508">
    <property type="term" value="P:proteolysis"/>
    <property type="evidence" value="ECO:0007669"/>
    <property type="project" value="UniProtKB-KW"/>
</dbReference>
<dbReference type="Gene3D" id="3.10.20.370">
    <property type="match status" value="1"/>
</dbReference>
<reference evidence="10" key="1">
    <citation type="journal article" date="2014" name="Nat. Genet.">
        <title>Genome and transcriptome of the porcine whipworm Trichuris suis.</title>
        <authorList>
            <person name="Jex A.R."/>
            <person name="Nejsum P."/>
            <person name="Schwarz E.M."/>
            <person name="Hu L."/>
            <person name="Young N.D."/>
            <person name="Hall R.S."/>
            <person name="Korhonen P.K."/>
            <person name="Liao S."/>
            <person name="Thamsborg S."/>
            <person name="Xia J."/>
            <person name="Xu P."/>
            <person name="Wang S."/>
            <person name="Scheerlinck J.P."/>
            <person name="Hofmann A."/>
            <person name="Sternberg P.W."/>
            <person name="Wang J."/>
            <person name="Gasser R.B."/>
        </authorList>
    </citation>
    <scope>NUCLEOTIDE SEQUENCE [LARGE SCALE GENOMIC DNA]</scope>
    <source>
        <strain evidence="10">DCEP-RM93F</strain>
    </source>
</reference>
<evidence type="ECO:0008006" key="11">
    <source>
        <dbReference type="Google" id="ProtNLM"/>
    </source>
</evidence>
<evidence type="ECO:0000256" key="2">
    <source>
        <dbReference type="ARBA" id="ARBA00022679"/>
    </source>
</evidence>
<dbReference type="PANTHER" id="PTHR37984">
    <property type="entry name" value="PROTEIN CBG26694"/>
    <property type="match status" value="1"/>
</dbReference>
<evidence type="ECO:0000256" key="7">
    <source>
        <dbReference type="ARBA" id="ARBA00022918"/>
    </source>
</evidence>
<dbReference type="InterPro" id="IPR041373">
    <property type="entry name" value="RT_RNaseH"/>
</dbReference>
<evidence type="ECO:0000256" key="4">
    <source>
        <dbReference type="ARBA" id="ARBA00022722"/>
    </source>
</evidence>
<accession>A0A085N8C6</accession>
<gene>
    <name evidence="10" type="ORF">M514_22061</name>
</gene>
<keyword evidence="2" id="KW-0808">Transferase</keyword>
<dbReference type="Pfam" id="PF17917">
    <property type="entry name" value="RT_RNaseH"/>
    <property type="match status" value="1"/>
</dbReference>
<dbReference type="GO" id="GO:0008233">
    <property type="term" value="F:peptidase activity"/>
    <property type="evidence" value="ECO:0007669"/>
    <property type="project" value="UniProtKB-KW"/>
</dbReference>
<dbReference type="SUPFAM" id="SSF56672">
    <property type="entry name" value="DNA/RNA polymerases"/>
    <property type="match status" value="1"/>
</dbReference>
<evidence type="ECO:0000256" key="6">
    <source>
        <dbReference type="ARBA" id="ARBA00022801"/>
    </source>
</evidence>
<evidence type="ECO:0000259" key="8">
    <source>
        <dbReference type="Pfam" id="PF00078"/>
    </source>
</evidence>
<organism evidence="10">
    <name type="scientific">Trichuris suis</name>
    <name type="common">pig whipworm</name>
    <dbReference type="NCBI Taxonomy" id="68888"/>
    <lineage>
        <taxon>Eukaryota</taxon>
        <taxon>Metazoa</taxon>
        <taxon>Ecdysozoa</taxon>
        <taxon>Nematoda</taxon>
        <taxon>Enoplea</taxon>
        <taxon>Dorylaimia</taxon>
        <taxon>Trichinellida</taxon>
        <taxon>Trichuridae</taxon>
        <taxon>Trichuris</taxon>
    </lineage>
</organism>
<keyword evidence="3" id="KW-0548">Nucleotidyltransferase</keyword>
<keyword evidence="6" id="KW-0378">Hydrolase</keyword>
<dbReference type="Proteomes" id="UP000030758">
    <property type="component" value="Unassembled WGS sequence"/>
</dbReference>
<evidence type="ECO:0000259" key="9">
    <source>
        <dbReference type="Pfam" id="PF17917"/>
    </source>
</evidence>
<keyword evidence="4" id="KW-0540">Nuclease</keyword>
<dbReference type="InterPro" id="IPR050951">
    <property type="entry name" value="Retrovirus_Pol_polyprotein"/>
</dbReference>
<proteinExistence type="predicted"/>
<sequence>MVDMRRRRLTDGSTNRQVGVPCHPLTHCKFRLFLNLHHLNTKTSSIDTKREVRPISHSATHHIRTFGSPVHCHPGRLASERLRLAKQELASLLSAGIVRPSDSQWSSRLHIEQKPSGSGEYVATIVNAVTIPDCYPIPHIQDFTSTISGAQIFSKIDLVRAFHQISMDPASIAKTAVSTPFGLFKFLRMPFGLRNAAQSFQRPIDQVLRGLPFCYAYIDDLIIVVMSKSIIGIYKFFSSAYKSLRSSSKRTNASLAHLSLILLDTTSANTVSSLSHKKLRPCWPSHVLLPLVTSKDALAHHATLLAHPKPDAPTNVTVDASEVATGAVLQQFIDGSWCPISFFSKQLNKSQQQYSTFSRELLAIYQATKHFRYFLEGRQFFVLTDHKPLIYNFSLDSNRHKALYLQFISEFTTDMRYVKAGENVVANALSRWQQHKKTELQRLRSTATSLQLTSFQLPSTETALICDTSTGRSQPFLLHSFRRKVFDSLHS</sequence>
<evidence type="ECO:0000313" key="10">
    <source>
        <dbReference type="EMBL" id="KFD65722.1"/>
    </source>
</evidence>
<dbReference type="FunFam" id="3.10.20.370:FF:000001">
    <property type="entry name" value="Retrovirus-related Pol polyprotein from transposon 17.6-like protein"/>
    <property type="match status" value="1"/>
</dbReference>
<dbReference type="Gene3D" id="3.30.70.270">
    <property type="match status" value="1"/>
</dbReference>
<dbReference type="CDD" id="cd01647">
    <property type="entry name" value="RT_LTR"/>
    <property type="match status" value="1"/>
</dbReference>
<evidence type="ECO:0000256" key="3">
    <source>
        <dbReference type="ARBA" id="ARBA00022695"/>
    </source>
</evidence>
<dbReference type="GO" id="GO:0004519">
    <property type="term" value="F:endonuclease activity"/>
    <property type="evidence" value="ECO:0007669"/>
    <property type="project" value="UniProtKB-KW"/>
</dbReference>
<keyword evidence="7" id="KW-0695">RNA-directed DNA polymerase</keyword>
<dbReference type="FunFam" id="3.10.10.10:FF:000007">
    <property type="entry name" value="Retrovirus-related Pol polyprotein from transposon 17.6-like Protein"/>
    <property type="match status" value="1"/>
</dbReference>
<keyword evidence="5" id="KW-0255">Endonuclease</keyword>
<dbReference type="PANTHER" id="PTHR37984:SF5">
    <property type="entry name" value="PROTEIN NYNRIN-LIKE"/>
    <property type="match status" value="1"/>
</dbReference>
<dbReference type="InterPro" id="IPR043128">
    <property type="entry name" value="Rev_trsase/Diguanyl_cyclase"/>
</dbReference>
<dbReference type="GO" id="GO:0003964">
    <property type="term" value="F:RNA-directed DNA polymerase activity"/>
    <property type="evidence" value="ECO:0007669"/>
    <property type="project" value="UniProtKB-KW"/>
</dbReference>
<dbReference type="AlphaFoldDB" id="A0A085N8C6"/>
<evidence type="ECO:0000256" key="1">
    <source>
        <dbReference type="ARBA" id="ARBA00022670"/>
    </source>
</evidence>
<keyword evidence="1" id="KW-0645">Protease</keyword>
<dbReference type="EMBL" id="KL367533">
    <property type="protein sequence ID" value="KFD65722.1"/>
    <property type="molecule type" value="Genomic_DNA"/>
</dbReference>
<protein>
    <recommendedName>
        <fullName evidence="11">Reverse transcriptase domain-containing protein</fullName>
    </recommendedName>
</protein>
<dbReference type="InterPro" id="IPR000477">
    <property type="entry name" value="RT_dom"/>
</dbReference>
<dbReference type="Gene3D" id="3.10.10.10">
    <property type="entry name" value="HIV Type 1 Reverse Transcriptase, subunit A, domain 1"/>
    <property type="match status" value="1"/>
</dbReference>
<dbReference type="InterPro" id="IPR043502">
    <property type="entry name" value="DNA/RNA_pol_sf"/>
</dbReference>
<dbReference type="Pfam" id="PF00078">
    <property type="entry name" value="RVT_1"/>
    <property type="match status" value="1"/>
</dbReference>
<name>A0A085N8C6_9BILA</name>
<feature type="domain" description="Reverse transcriptase" evidence="8">
    <location>
        <begin position="125"/>
        <end position="237"/>
    </location>
</feature>
<feature type="domain" description="Reverse transcriptase RNase H-like" evidence="9">
    <location>
        <begin position="310"/>
        <end position="411"/>
    </location>
</feature>